<dbReference type="SUPFAM" id="SSF53300">
    <property type="entry name" value="vWA-like"/>
    <property type="match status" value="1"/>
</dbReference>
<proteinExistence type="predicted"/>
<dbReference type="Proteomes" id="UP001197093">
    <property type="component" value="Unassembled WGS sequence"/>
</dbReference>
<reference evidence="2" key="1">
    <citation type="submission" date="2023-02" db="EMBL/GenBank/DDBJ databases">
        <authorList>
            <person name="Palmer J.M."/>
        </authorList>
    </citation>
    <scope>NUCLEOTIDE SEQUENCE</scope>
    <source>
        <strain evidence="2">FW57</strain>
    </source>
</reference>
<dbReference type="Gene3D" id="3.40.50.410">
    <property type="entry name" value="von Willebrand factor, type A domain"/>
    <property type="match status" value="1"/>
</dbReference>
<feature type="region of interest" description="Disordered" evidence="1">
    <location>
        <begin position="670"/>
        <end position="690"/>
    </location>
</feature>
<organism evidence="2 3">
    <name type="scientific">Staphylotrichum longicolle</name>
    <dbReference type="NCBI Taxonomy" id="669026"/>
    <lineage>
        <taxon>Eukaryota</taxon>
        <taxon>Fungi</taxon>
        <taxon>Dikarya</taxon>
        <taxon>Ascomycota</taxon>
        <taxon>Pezizomycotina</taxon>
        <taxon>Sordariomycetes</taxon>
        <taxon>Sordariomycetidae</taxon>
        <taxon>Sordariales</taxon>
        <taxon>Chaetomiaceae</taxon>
        <taxon>Staphylotrichum</taxon>
    </lineage>
</organism>
<dbReference type="InterPro" id="IPR036465">
    <property type="entry name" value="vWFA_dom_sf"/>
</dbReference>
<protein>
    <recommendedName>
        <fullName evidence="4">VWFA domain-containing protein</fullName>
    </recommendedName>
</protein>
<evidence type="ECO:0000313" key="2">
    <source>
        <dbReference type="EMBL" id="KAG7285818.1"/>
    </source>
</evidence>
<evidence type="ECO:0000256" key="1">
    <source>
        <dbReference type="SAM" id="MobiDB-lite"/>
    </source>
</evidence>
<dbReference type="InterPro" id="IPR052969">
    <property type="entry name" value="Thr-specific_kinase-like"/>
</dbReference>
<dbReference type="EMBL" id="JAHCVI010000004">
    <property type="protein sequence ID" value="KAG7285818.1"/>
    <property type="molecule type" value="Genomic_DNA"/>
</dbReference>
<dbReference type="AlphaFoldDB" id="A0AAD4EUX1"/>
<feature type="region of interest" description="Disordered" evidence="1">
    <location>
        <begin position="734"/>
        <end position="765"/>
    </location>
</feature>
<evidence type="ECO:0008006" key="4">
    <source>
        <dbReference type="Google" id="ProtNLM"/>
    </source>
</evidence>
<dbReference type="PANTHER" id="PTHR47763">
    <property type="entry name" value="ALPHA-PROTEIN KINASE VWKA"/>
    <property type="match status" value="1"/>
</dbReference>
<feature type="compositionally biased region" description="Pro residues" evidence="1">
    <location>
        <begin position="734"/>
        <end position="744"/>
    </location>
</feature>
<gene>
    <name evidence="2" type="ORF">NEMBOFW57_008112</name>
</gene>
<comment type="caution">
    <text evidence="2">The sequence shown here is derived from an EMBL/GenBank/DDBJ whole genome shotgun (WGS) entry which is preliminary data.</text>
</comment>
<accession>A0AAD4EUX1</accession>
<sequence>MAAAQPELYDLMIVTDATSSMGTFLNSLNSSLQDIIRISTTTACFSRIGVLGYRDYDSTYAKVTQWSGWHSRDATSEISQEKLLSFAKTLRPEAGGDWPEATRSGLARAYQMMRPEAKTIILLYADAPPHMELAEGLWKTEQTQLLKRETYGADGKLFADWVSAARTLSHGDKRAQVFSIIEPGNYLVPETTSMFTYLSASTGGTCILFPNKPEAATISKLTVGLLLAWMGADKQGAQLSTDEIAAQVSFVDVSGMDQLTSEKDQNGVCYLPISKASADKAALKKNIARSPLSLDSLSQIIPRREHPVMNFAKRYTSDQEYQAIVVEQLGEIIESDVSTIALNPVFGTLWRAVCKDRANPARDKLITRFGAQVDSMVQGEKKDRLKKWLEESYDSAGEILEIIKSVPEEARYPCVFLDPTVRFSQANNDTDDANNSMEFTRDELLEIGRSCDYRILRRLGRILTRLTYVNSEEELPAHIKDVAEDEVPRIPMVLAQPKYQRQFWKILLHTVLSGTMLAGRPGALLAALSVRMGIKPLEEAAYTELIAWRENWNTLDIPETWNTSCLSLLLEADKKHQQSVADAGSETADTQTLLTAEDRDLFEGLVSYKLLEMNMDTTLTAKIAWTPAKSKVPIGPVVVCKTCQFPRSVTVMANDGTCGMCATSSEFKDKRSHEALSRRSSPSRQNRKQKTLISAPCVTCTQCTNRVIYPSALRPSNFDPSAYLCPACTAAHPPSPRSKPPRAPSLPKHHVLPPPQREQHLPDPFNNRSFFHTVSSLADRALFPANVTAGTCTLCFSNYAKRALRPACGGRKGCRQSCAGTAWKDAGEVINLAALLSFLPAAAHEPLQRPARGLRFLDGLRDAVEERGVGLRVVWRVLARAECGKHWCFNCGEKVADDAPEIYAHMTEAHRTWFSGQEDEFDYDEGAYETE</sequence>
<name>A0AAD4EUX1_9PEZI</name>
<evidence type="ECO:0000313" key="3">
    <source>
        <dbReference type="Proteomes" id="UP001197093"/>
    </source>
</evidence>
<keyword evidence="3" id="KW-1185">Reference proteome</keyword>